<organism evidence="2 3">
    <name type="scientific">Mikania micrantha</name>
    <name type="common">bitter vine</name>
    <dbReference type="NCBI Taxonomy" id="192012"/>
    <lineage>
        <taxon>Eukaryota</taxon>
        <taxon>Viridiplantae</taxon>
        <taxon>Streptophyta</taxon>
        <taxon>Embryophyta</taxon>
        <taxon>Tracheophyta</taxon>
        <taxon>Spermatophyta</taxon>
        <taxon>Magnoliopsida</taxon>
        <taxon>eudicotyledons</taxon>
        <taxon>Gunneridae</taxon>
        <taxon>Pentapetalae</taxon>
        <taxon>asterids</taxon>
        <taxon>campanulids</taxon>
        <taxon>Asterales</taxon>
        <taxon>Asteraceae</taxon>
        <taxon>Asteroideae</taxon>
        <taxon>Heliantheae alliance</taxon>
        <taxon>Eupatorieae</taxon>
        <taxon>Mikania</taxon>
    </lineage>
</organism>
<dbReference type="EMBL" id="SZYD01000008">
    <property type="protein sequence ID" value="KAD5507629.1"/>
    <property type="molecule type" value="Genomic_DNA"/>
</dbReference>
<dbReference type="OrthoDB" id="10257415at2759"/>
<protein>
    <submittedName>
        <fullName evidence="2">Uncharacterized protein</fullName>
    </submittedName>
</protein>
<evidence type="ECO:0000313" key="3">
    <source>
        <dbReference type="Proteomes" id="UP000326396"/>
    </source>
</evidence>
<accession>A0A5N6NVR4</accession>
<proteinExistence type="predicted"/>
<sequence>MMLRRGLAVAERCAAVERRCAAEGREAAERCCGGGRRKQRREAFAWLRLEDLRSHRIHFALPVTVTVTTIDLRGPNRRVPSSFRSSPGLLLSPPLTGCHRAAHKRLLLTPLTGAFFLPPLTGAFFLPLLTGPLLLPLLTGPLLLPPLTTSCSLVVVCFSKAAAFQSGEKTMQHGESIDDGENTHGQLPRLLEMSTMKNCEDVFGYIETRTVCKGKARDVKDLQSTSSSSVNDPAVAMWRRWLCRDGEAISGGRQVNFNIGILGSSGKVIGLLVPARRNTAGHFACGFGFAVKGVCFVR</sequence>
<evidence type="ECO:0000256" key="1">
    <source>
        <dbReference type="SAM" id="Phobius"/>
    </source>
</evidence>
<keyword evidence="3" id="KW-1185">Reference proteome</keyword>
<keyword evidence="1" id="KW-0472">Membrane</keyword>
<feature type="transmembrane region" description="Helical" evidence="1">
    <location>
        <begin position="106"/>
        <end position="130"/>
    </location>
</feature>
<dbReference type="Proteomes" id="UP000326396">
    <property type="component" value="Linkage Group LG16"/>
</dbReference>
<gene>
    <name evidence="2" type="ORF">E3N88_15332</name>
</gene>
<evidence type="ECO:0000313" key="2">
    <source>
        <dbReference type="EMBL" id="KAD5507629.1"/>
    </source>
</evidence>
<keyword evidence="1" id="KW-1133">Transmembrane helix</keyword>
<dbReference type="AlphaFoldDB" id="A0A5N6NVR4"/>
<reference evidence="2 3" key="1">
    <citation type="submission" date="2019-05" db="EMBL/GenBank/DDBJ databases">
        <title>Mikania micrantha, genome provides insights into the molecular mechanism of rapid growth.</title>
        <authorList>
            <person name="Liu B."/>
        </authorList>
    </citation>
    <scope>NUCLEOTIDE SEQUENCE [LARGE SCALE GENOMIC DNA]</scope>
    <source>
        <strain evidence="2">NLD-2019</strain>
        <tissue evidence="2">Leaf</tissue>
    </source>
</reference>
<name>A0A5N6NVR4_9ASTR</name>
<keyword evidence="1" id="KW-0812">Transmembrane</keyword>
<comment type="caution">
    <text evidence="2">The sequence shown here is derived from an EMBL/GenBank/DDBJ whole genome shotgun (WGS) entry which is preliminary data.</text>
</comment>